<feature type="compositionally biased region" description="Low complexity" evidence="5">
    <location>
        <begin position="641"/>
        <end position="659"/>
    </location>
</feature>
<dbReference type="PROSITE" id="PS51443">
    <property type="entry name" value="PCS"/>
    <property type="match status" value="1"/>
</dbReference>
<feature type="compositionally biased region" description="Low complexity" evidence="5">
    <location>
        <begin position="775"/>
        <end position="789"/>
    </location>
</feature>
<dbReference type="GO" id="GO:0098849">
    <property type="term" value="P:cellular detoxification of cadmium ion"/>
    <property type="evidence" value="ECO:0007669"/>
    <property type="project" value="TreeGrafter"/>
</dbReference>
<feature type="region of interest" description="Disordered" evidence="5">
    <location>
        <begin position="545"/>
        <end position="592"/>
    </location>
</feature>
<dbReference type="InterPro" id="IPR007719">
    <property type="entry name" value="PCS_N"/>
</dbReference>
<dbReference type="InterPro" id="IPR038156">
    <property type="entry name" value="PCS_N_sf"/>
</dbReference>
<organism evidence="7 8">
    <name type="scientific">Volvox africanus</name>
    <dbReference type="NCBI Taxonomy" id="51714"/>
    <lineage>
        <taxon>Eukaryota</taxon>
        <taxon>Viridiplantae</taxon>
        <taxon>Chlorophyta</taxon>
        <taxon>core chlorophytes</taxon>
        <taxon>Chlorophyceae</taxon>
        <taxon>CS clade</taxon>
        <taxon>Chlamydomonadales</taxon>
        <taxon>Volvocaceae</taxon>
        <taxon>Volvox</taxon>
    </lineage>
</organism>
<proteinExistence type="predicted"/>
<dbReference type="AlphaFoldDB" id="A0A8J4BVA4"/>
<sequence length="939" mass="98412">CIECNAATQDYAPKLEPHKRRLHRAVGYNCCGYLVHSWAHCPLASMAHSANRRTYYKRVLPSPPAIPFSSAEGREVFAQALPLGTMVGFFKLVEQFTTQEEPQYCGLAALSMTLNALGVDPRRTWKGAWRWFSETMLDCCKSIEDVKQDGITLTQAACLARCNGADVSVHRYGTFDGATFRQVLREVCACEDRHMVVSYSRKRFMQSGDGHFSPIGGYNPVRDMVLILDVARFKYSPHWVRVDELIEAMGMLDPAIGRPRGFILLSCRRPLESALFTMDLKPAGPELKPLRYFEPEQQSEPICSAAADTDDCNAGCLSVAVKEAATPNCNVTLIPAPDSGSGAGGAAPQTPEHPLAQREPRWAAAHRFLTKEAGYLLRRLLVGAIEEPSPDIDGADTEGHDDMEDQEDITAESPGVKRRTASASAAAASLAIPNLESLVGALVAAVPLQSVCALLARRPVPSSVGEMRKGPCCSCCLGKTEANDAVAMAAGTRTGAPSMAAAALAPCNSLLRRWGNGESGSGATHVEQWLTAAAVAAAEAATGAVAAPAGERVGSPAGTVEQKRRAASRPLCSPLLRTNRGDKKPSCGGSNASPCHNPCTAAVAGGDAEACLSPGLGSGDCSSAGGSSASLSTRSGAASLFSSDSSLHTGSSTSSASEGSSRKNSRGLVRSCCHGEPLEHHCVPPRVQTLVADELRFTNIFKLVDYWLRRQAGCTHVQAPDLNTFMLPSGAATAAAATATAAVIAAAANSEQTAATACNAGRQCSDALQAGAAAAPGGTPSVPAAAPSGHSDSSPQVAGAGCPCGNLGLPELAAEKVAVALLLLPDAERMLDEVQQQQKQQDGLVAVAAAPGGDSITQAPGACGRPRCRKCRQRAARAGDRAAALDLLREGWRQLMRMAPLGLFASSPVLQDELAYLRLQLSSIEQPAHRCCPETDCLA</sequence>
<keyword evidence="4" id="KW-0479">Metal-binding</keyword>
<dbReference type="GO" id="GO:0046872">
    <property type="term" value="F:metal ion binding"/>
    <property type="evidence" value="ECO:0007669"/>
    <property type="project" value="UniProtKB-KW"/>
</dbReference>
<dbReference type="GO" id="GO:0016756">
    <property type="term" value="F:glutathione gamma-glutamylcysteinyltransferase activity"/>
    <property type="evidence" value="ECO:0007669"/>
    <property type="project" value="UniProtKB-EC"/>
</dbReference>
<keyword evidence="8" id="KW-1185">Reference proteome</keyword>
<feature type="region of interest" description="Disordered" evidence="5">
    <location>
        <begin position="775"/>
        <end position="797"/>
    </location>
</feature>
<evidence type="ECO:0000256" key="2">
    <source>
        <dbReference type="ARBA" id="ARBA00022539"/>
    </source>
</evidence>
<protein>
    <recommendedName>
        <fullName evidence="1">glutathione gamma-glutamylcysteinyltransferase</fullName>
        <ecNumber evidence="1">2.3.2.15</ecNumber>
    </recommendedName>
</protein>
<dbReference type="InterPro" id="IPR038765">
    <property type="entry name" value="Papain-like_cys_pep_sf"/>
</dbReference>
<evidence type="ECO:0000256" key="1">
    <source>
        <dbReference type="ARBA" id="ARBA00012468"/>
    </source>
</evidence>
<feature type="domain" description="Peptidase C83" evidence="6">
    <location>
        <begin position="50"/>
        <end position="270"/>
    </location>
</feature>
<keyword evidence="3" id="KW-0808">Transferase</keyword>
<evidence type="ECO:0000259" key="6">
    <source>
        <dbReference type="PROSITE" id="PS51443"/>
    </source>
</evidence>
<reference evidence="7" key="1">
    <citation type="journal article" date="2021" name="Proc. Natl. Acad. Sci. U.S.A.">
        <title>Three genomes in the algal genus Volvox reveal the fate of a haploid sex-determining region after a transition to homothallism.</title>
        <authorList>
            <person name="Yamamoto K."/>
            <person name="Hamaji T."/>
            <person name="Kawai-Toyooka H."/>
            <person name="Matsuzaki R."/>
            <person name="Takahashi F."/>
            <person name="Nishimura Y."/>
            <person name="Kawachi M."/>
            <person name="Noguchi H."/>
            <person name="Minakuchi Y."/>
            <person name="Umen J.G."/>
            <person name="Toyoda A."/>
            <person name="Nozaki H."/>
        </authorList>
    </citation>
    <scope>NUCLEOTIDE SEQUENCE</scope>
    <source>
        <strain evidence="7">NIES-3780</strain>
    </source>
</reference>
<feature type="region of interest" description="Disordered" evidence="5">
    <location>
        <begin position="387"/>
        <end position="418"/>
    </location>
</feature>
<comment type="caution">
    <text evidence="7">The sequence shown here is derived from an EMBL/GenBank/DDBJ whole genome shotgun (WGS) entry which is preliminary data.</text>
</comment>
<evidence type="ECO:0000256" key="4">
    <source>
        <dbReference type="ARBA" id="ARBA00022723"/>
    </source>
</evidence>
<feature type="compositionally biased region" description="Acidic residues" evidence="5">
    <location>
        <begin position="388"/>
        <end position="410"/>
    </location>
</feature>
<dbReference type="EC" id="2.3.2.15" evidence="1"/>
<dbReference type="Gene3D" id="3.90.70.30">
    <property type="entry name" value="Phytochelatin synthase, N-terminal domain"/>
    <property type="match status" value="1"/>
</dbReference>
<dbReference type="InterPro" id="IPR040409">
    <property type="entry name" value="PCS-like"/>
</dbReference>
<dbReference type="Proteomes" id="UP000747399">
    <property type="component" value="Unassembled WGS sequence"/>
</dbReference>
<dbReference type="FunFam" id="3.90.70.30:FF:000001">
    <property type="entry name" value="Glutathione gamma-glutamylcysteinyltransferase 1"/>
    <property type="match status" value="1"/>
</dbReference>
<dbReference type="PANTHER" id="PTHR33447">
    <property type="entry name" value="GLUTATHIONE GAMMA-GLUTAMYLCYSTEINYLTRANSFERASE"/>
    <property type="match status" value="1"/>
</dbReference>
<name>A0A8J4BVA4_9CHLO</name>
<evidence type="ECO:0000256" key="3">
    <source>
        <dbReference type="ARBA" id="ARBA00022679"/>
    </source>
</evidence>
<evidence type="ECO:0000313" key="7">
    <source>
        <dbReference type="EMBL" id="GIL66082.1"/>
    </source>
</evidence>
<dbReference type="GO" id="GO:0046938">
    <property type="term" value="P:phytochelatin biosynthetic process"/>
    <property type="evidence" value="ECO:0007669"/>
    <property type="project" value="InterPro"/>
</dbReference>
<feature type="region of interest" description="Disordered" evidence="5">
    <location>
        <begin position="641"/>
        <end position="665"/>
    </location>
</feature>
<dbReference type="PANTHER" id="PTHR33447:SF2">
    <property type="entry name" value="GLUTATHIONE GAMMA-GLUTAMYLCYSTEINYLTRANSFERASE"/>
    <property type="match status" value="1"/>
</dbReference>
<keyword evidence="2" id="KW-0104">Cadmium</keyword>
<dbReference type="Pfam" id="PF05023">
    <property type="entry name" value="Phytochelatin"/>
    <property type="match status" value="1"/>
</dbReference>
<dbReference type="EMBL" id="BNCO01000081">
    <property type="protein sequence ID" value="GIL66082.1"/>
    <property type="molecule type" value="Genomic_DNA"/>
</dbReference>
<dbReference type="GO" id="GO:0010273">
    <property type="term" value="P:detoxification of copper ion"/>
    <property type="evidence" value="ECO:0007669"/>
    <property type="project" value="TreeGrafter"/>
</dbReference>
<accession>A0A8J4BVA4</accession>
<feature type="non-terminal residue" evidence="7">
    <location>
        <position position="939"/>
    </location>
</feature>
<dbReference type="SUPFAM" id="SSF54001">
    <property type="entry name" value="Cysteine proteinases"/>
    <property type="match status" value="1"/>
</dbReference>
<gene>
    <name evidence="7" type="ORF">Vafri_19692</name>
</gene>
<evidence type="ECO:0000313" key="8">
    <source>
        <dbReference type="Proteomes" id="UP000747399"/>
    </source>
</evidence>
<evidence type="ECO:0000256" key="5">
    <source>
        <dbReference type="SAM" id="MobiDB-lite"/>
    </source>
</evidence>